<dbReference type="EMBL" id="CP010975">
    <property type="protein sequence ID" value="AKE52669.1"/>
    <property type="molecule type" value="Genomic_DNA"/>
</dbReference>
<dbReference type="PATRIC" id="fig|914150.5.peg.1751"/>
<name>A0A0F6TRT7_9GAMM</name>
<dbReference type="GO" id="GO:0016887">
    <property type="term" value="F:ATP hydrolysis activity"/>
    <property type="evidence" value="ECO:0007669"/>
    <property type="project" value="UniProtKB-UniRule"/>
</dbReference>
<organism evidence="4 5">
    <name type="scientific">Kangiella geojedonensis</name>
    <dbReference type="NCBI Taxonomy" id="914150"/>
    <lineage>
        <taxon>Bacteria</taxon>
        <taxon>Pseudomonadati</taxon>
        <taxon>Pseudomonadota</taxon>
        <taxon>Gammaproteobacteria</taxon>
        <taxon>Kangiellales</taxon>
        <taxon>Kangiellaceae</taxon>
        <taxon>Kangiella</taxon>
    </lineage>
</organism>
<dbReference type="RefSeq" id="WP_046561713.1">
    <property type="nucleotide sequence ID" value="NZ_CP010975.1"/>
</dbReference>
<dbReference type="GO" id="GO:0005524">
    <property type="term" value="F:ATP binding"/>
    <property type="evidence" value="ECO:0007669"/>
    <property type="project" value="UniProtKB-UniRule"/>
</dbReference>
<comment type="similarity">
    <text evidence="3">Belongs to the AFG1 ATPase family. ZapE subfamily.</text>
</comment>
<keyword evidence="5" id="KW-1185">Reference proteome</keyword>
<keyword evidence="3" id="KW-0132">Cell division</keyword>
<reference evidence="4 5" key="1">
    <citation type="submission" date="2015-02" db="EMBL/GenBank/DDBJ databases">
        <title>Complete genome sequence of Kangiella geojedonensis strain YCS-5T.</title>
        <authorList>
            <person name="Kim K.M."/>
        </authorList>
    </citation>
    <scope>NUCLEOTIDE SEQUENCE [LARGE SCALE GENOMIC DNA]</scope>
    <source>
        <strain evidence="4 5">YCS-5</strain>
    </source>
</reference>
<dbReference type="InterPro" id="IPR030870">
    <property type="entry name" value="ZapE"/>
</dbReference>
<comment type="subunit">
    <text evidence="3">Interacts with FtsZ.</text>
</comment>
<dbReference type="KEGG" id="kge:TQ33_1728"/>
<proteinExistence type="inferred from homology"/>
<dbReference type="HAMAP" id="MF_01919">
    <property type="entry name" value="ZapE"/>
    <property type="match status" value="1"/>
</dbReference>
<evidence type="ECO:0000313" key="5">
    <source>
        <dbReference type="Proteomes" id="UP000034071"/>
    </source>
</evidence>
<evidence type="ECO:0000256" key="2">
    <source>
        <dbReference type="ARBA" id="ARBA00022840"/>
    </source>
</evidence>
<dbReference type="HOGENOM" id="CLU_008681_0_4_6"/>
<keyword evidence="3" id="KW-0378">Hydrolase</keyword>
<dbReference type="PANTHER" id="PTHR12169">
    <property type="entry name" value="ATPASE N2B"/>
    <property type="match status" value="1"/>
</dbReference>
<evidence type="ECO:0000313" key="4">
    <source>
        <dbReference type="EMBL" id="AKE52669.1"/>
    </source>
</evidence>
<dbReference type="GO" id="GO:0032153">
    <property type="term" value="C:cell division site"/>
    <property type="evidence" value="ECO:0007669"/>
    <property type="project" value="TreeGrafter"/>
</dbReference>
<evidence type="ECO:0000256" key="3">
    <source>
        <dbReference type="HAMAP-Rule" id="MF_01919"/>
    </source>
</evidence>
<dbReference type="InterPro" id="IPR005654">
    <property type="entry name" value="ATPase_AFG1-like"/>
</dbReference>
<dbReference type="AlphaFoldDB" id="A0A0F6TRT7"/>
<comment type="subcellular location">
    <subcellularLocation>
        <location evidence="3">Cytoplasm</location>
    </subcellularLocation>
</comment>
<comment type="function">
    <text evidence="3">Reduces the stability of FtsZ polymers in the presence of ATP.</text>
</comment>
<accession>A0A0F6TRT7</accession>
<dbReference type="InterPro" id="IPR027417">
    <property type="entry name" value="P-loop_NTPase"/>
</dbReference>
<keyword evidence="3" id="KW-0131">Cell cycle</keyword>
<evidence type="ECO:0000256" key="1">
    <source>
        <dbReference type="ARBA" id="ARBA00022741"/>
    </source>
</evidence>
<dbReference type="Gene3D" id="3.40.50.300">
    <property type="entry name" value="P-loop containing nucleotide triphosphate hydrolases"/>
    <property type="match status" value="1"/>
</dbReference>
<dbReference type="GO" id="GO:0005737">
    <property type="term" value="C:cytoplasm"/>
    <property type="evidence" value="ECO:0007669"/>
    <property type="project" value="UniProtKB-SubCell"/>
</dbReference>
<dbReference type="STRING" id="914150.TQ33_1728"/>
<sequence length="362" mass="41675">MTPLEKYQQDLANGFSKDPAQEEAVKALQTVYDDLMASRPTSGFMQKLTRWLSGDSQPVKGLYMWGGVGRGKTYLMDTFFSVLPLKAKIRLHFHRFMHEVHNELKALAGEKNPLVKIADQLAERAKIICFDEFFVTDITDAMILGSLFEELFKRHVVLVATSNIPPDRLYWNGLQRERFLPAIKLIQENCEVLNVDAGIDYRMRTLEKAEIYHYPLDKAANANMREYFKQLAATEGQDNCKLKVDGRLIDTVKLSDSVVWFTFKAICQTERSASDYIEISRGYHTVFVGQVPQMDDSLNDAVRRFIALIDEFYERHVKLIISAEVPMEELYTGKGLAFEFKRTLSRLQEMQSKDYLSLEHLA</sequence>
<feature type="binding site" evidence="3">
    <location>
        <begin position="66"/>
        <end position="73"/>
    </location>
    <ligand>
        <name>ATP</name>
        <dbReference type="ChEBI" id="CHEBI:30616"/>
    </ligand>
</feature>
<dbReference type="PANTHER" id="PTHR12169:SF6">
    <property type="entry name" value="AFG1-LIKE ATPASE"/>
    <property type="match status" value="1"/>
</dbReference>
<dbReference type="GO" id="GO:0051301">
    <property type="term" value="P:cell division"/>
    <property type="evidence" value="ECO:0007669"/>
    <property type="project" value="UniProtKB-UniRule"/>
</dbReference>
<dbReference type="Proteomes" id="UP000034071">
    <property type="component" value="Chromosome"/>
</dbReference>
<dbReference type="OrthoDB" id="9774491at2"/>
<keyword evidence="3" id="KW-0963">Cytoplasm</keyword>
<keyword evidence="2 3" id="KW-0067">ATP-binding</keyword>
<protein>
    <recommendedName>
        <fullName evidence="3">Cell division protein ZapE</fullName>
    </recommendedName>
    <alternativeName>
        <fullName evidence="3">Z ring-associated protein ZapE</fullName>
    </alternativeName>
</protein>
<dbReference type="NCBIfam" id="NF040713">
    <property type="entry name" value="ZapE"/>
    <property type="match status" value="1"/>
</dbReference>
<gene>
    <name evidence="3" type="primary">zapE</name>
    <name evidence="4" type="ORF">TQ33_1728</name>
</gene>
<keyword evidence="1 3" id="KW-0547">Nucleotide-binding</keyword>
<dbReference type="SUPFAM" id="SSF52540">
    <property type="entry name" value="P-loop containing nucleoside triphosphate hydrolases"/>
    <property type="match status" value="1"/>
</dbReference>
<dbReference type="Pfam" id="PF03969">
    <property type="entry name" value="AFG1_ATPase"/>
    <property type="match status" value="1"/>
</dbReference>